<reference evidence="1" key="1">
    <citation type="submission" date="2015-04" db="UniProtKB">
        <authorList>
            <consortium name="EnsemblPlants"/>
        </authorList>
    </citation>
    <scope>IDENTIFICATION</scope>
</reference>
<dbReference type="HOGENOM" id="CLU_1443158_0_0_1"/>
<dbReference type="Gramene" id="OGLUM02G21590.1">
    <property type="protein sequence ID" value="OGLUM02G21590.1"/>
    <property type="gene ID" value="OGLUM02G21590"/>
</dbReference>
<accession>A0A0D9YTY4</accession>
<name>A0A0D9YTY4_9ORYZ</name>
<dbReference type="AlphaFoldDB" id="A0A0D9YTY4"/>
<proteinExistence type="predicted"/>
<organism evidence="1">
    <name type="scientific">Oryza glumipatula</name>
    <dbReference type="NCBI Taxonomy" id="40148"/>
    <lineage>
        <taxon>Eukaryota</taxon>
        <taxon>Viridiplantae</taxon>
        <taxon>Streptophyta</taxon>
        <taxon>Embryophyta</taxon>
        <taxon>Tracheophyta</taxon>
        <taxon>Spermatophyta</taxon>
        <taxon>Magnoliopsida</taxon>
        <taxon>Liliopsida</taxon>
        <taxon>Poales</taxon>
        <taxon>Poaceae</taxon>
        <taxon>BOP clade</taxon>
        <taxon>Oryzoideae</taxon>
        <taxon>Oryzeae</taxon>
        <taxon>Oryzinae</taxon>
        <taxon>Oryza</taxon>
    </lineage>
</organism>
<dbReference type="EnsemblPlants" id="OGLUM02G21590.1">
    <property type="protein sequence ID" value="OGLUM02G21590.1"/>
    <property type="gene ID" value="OGLUM02G21590"/>
</dbReference>
<dbReference type="Proteomes" id="UP000026961">
    <property type="component" value="Chromosome 2"/>
</dbReference>
<evidence type="ECO:0000313" key="1">
    <source>
        <dbReference type="EnsemblPlants" id="OGLUM02G21590.1"/>
    </source>
</evidence>
<reference evidence="1" key="2">
    <citation type="submission" date="2018-05" db="EMBL/GenBank/DDBJ databases">
        <title>OgluRS3 (Oryza glumaepatula Reference Sequence Version 3).</title>
        <authorList>
            <person name="Zhang J."/>
            <person name="Kudrna D."/>
            <person name="Lee S."/>
            <person name="Talag J."/>
            <person name="Welchert J."/>
            <person name="Wing R.A."/>
        </authorList>
    </citation>
    <scope>NUCLEOTIDE SEQUENCE [LARGE SCALE GENOMIC DNA]</scope>
</reference>
<evidence type="ECO:0000313" key="2">
    <source>
        <dbReference type="Proteomes" id="UP000026961"/>
    </source>
</evidence>
<protein>
    <submittedName>
        <fullName evidence="1">Uncharacterized protein</fullName>
    </submittedName>
</protein>
<sequence length="205" mass="22090">MAYGEPHMSARLAVAAVDVATETANASTGPAAREVPRVLGVRRCWVKEHRDATDESGVKRRLAGELPRCWIQNSADLSSSMNHDPPWQVVVPWRATEVGVGWRHGELLDDLGAHGLSAPEPRRAGECPKPAAVASAHPVLPPEHMGVGGRVQVGWERHAEVDALPRVGLDGEHRRVADRWVGEQCVAPPVVSARGRSPRRGGLPP</sequence>
<keyword evidence="2" id="KW-1185">Reference proteome</keyword>